<dbReference type="PROSITE" id="PS50026">
    <property type="entry name" value="EGF_3"/>
    <property type="match status" value="1"/>
</dbReference>
<sequence>MLIGFLALVQSQYMIDKTKVLKDKVLYGYEYRNFTMTTVDECFLQCYENCFCMAFQMCPNTQCQLLSSNQFQFPSALVTTEGCSYYDILPDLQQIKKMNASGCNRVSVCQFHDHLCQNNGSYVALTPTDHTTPRYKCQCLTGYTGSLCQHAIKSCLAYSNGSRVPGNYQVLDDNMKPYEVFCDFDSSSNKVWTLVSSYQLQNKVNFDKSYSKNWPVNEDTPRWDEYRLSKPRMQSVQNDSSKFRVTCKYDTDGLNYTDYLEARNEHVDVLNFVDQQTSSTVVCSFVDYVNIRGDDCGFCTMILYQNVYTFHADSSRTDGCDFQSTGAEKCGGIGEDNFGLYNCVNPAHRCSSSADATTQLWFGTDWL</sequence>
<keyword evidence="2" id="KW-0862">Zinc</keyword>
<accession>A0A6S7IIL2</accession>
<evidence type="ECO:0000313" key="3">
    <source>
        <dbReference type="EMBL" id="CAB4017073.1"/>
    </source>
</evidence>
<comment type="caution">
    <text evidence="1">Lacks conserved residue(s) required for the propagation of feature annotation.</text>
</comment>
<organism evidence="3 4">
    <name type="scientific">Paramuricea clavata</name>
    <name type="common">Red gorgonian</name>
    <name type="synonym">Violescent sea-whip</name>
    <dbReference type="NCBI Taxonomy" id="317549"/>
    <lineage>
        <taxon>Eukaryota</taxon>
        <taxon>Metazoa</taxon>
        <taxon>Cnidaria</taxon>
        <taxon>Anthozoa</taxon>
        <taxon>Octocorallia</taxon>
        <taxon>Malacalcyonacea</taxon>
        <taxon>Plexauridae</taxon>
        <taxon>Paramuricea</taxon>
    </lineage>
</organism>
<dbReference type="Proteomes" id="UP001152795">
    <property type="component" value="Unassembled WGS sequence"/>
</dbReference>
<name>A0A6S7IIL2_PARCT</name>
<keyword evidence="4" id="KW-1185">Reference proteome</keyword>
<dbReference type="InterPro" id="IPR003609">
    <property type="entry name" value="Pan_app"/>
</dbReference>
<dbReference type="Gene3D" id="2.10.25.10">
    <property type="entry name" value="Laminin"/>
    <property type="match status" value="1"/>
</dbReference>
<comment type="caution">
    <text evidence="3">The sequence shown here is derived from an EMBL/GenBank/DDBJ whole genome shotgun (WGS) entry which is preliminary data.</text>
</comment>
<keyword evidence="1" id="KW-1015">Disulfide bond</keyword>
<dbReference type="PROSITE" id="PS50966">
    <property type="entry name" value="ZF_SWIM"/>
    <property type="match status" value="1"/>
</dbReference>
<dbReference type="InterPro" id="IPR007527">
    <property type="entry name" value="Znf_SWIM"/>
</dbReference>
<dbReference type="OrthoDB" id="5965426at2759"/>
<dbReference type="InterPro" id="IPR036056">
    <property type="entry name" value="Fibrinogen-like_C"/>
</dbReference>
<dbReference type="SUPFAM" id="SSF57196">
    <property type="entry name" value="EGF/Laminin"/>
    <property type="match status" value="1"/>
</dbReference>
<dbReference type="SUPFAM" id="SSF57414">
    <property type="entry name" value="Hairpin loop containing domain-like"/>
    <property type="match status" value="1"/>
</dbReference>
<keyword evidence="2" id="KW-0479">Metal-binding</keyword>
<dbReference type="EMBL" id="CACRXK020009391">
    <property type="protein sequence ID" value="CAB4017073.1"/>
    <property type="molecule type" value="Genomic_DNA"/>
</dbReference>
<dbReference type="InterPro" id="IPR000742">
    <property type="entry name" value="EGF"/>
</dbReference>
<proteinExistence type="predicted"/>
<dbReference type="GO" id="GO:0008270">
    <property type="term" value="F:zinc ion binding"/>
    <property type="evidence" value="ECO:0007669"/>
    <property type="project" value="UniProtKB-KW"/>
</dbReference>
<dbReference type="PROSITE" id="PS00022">
    <property type="entry name" value="EGF_1"/>
    <property type="match status" value="1"/>
</dbReference>
<dbReference type="PROSITE" id="PS01186">
    <property type="entry name" value="EGF_2"/>
    <property type="match status" value="1"/>
</dbReference>
<reference evidence="3" key="1">
    <citation type="submission" date="2020-04" db="EMBL/GenBank/DDBJ databases">
        <authorList>
            <person name="Alioto T."/>
            <person name="Alioto T."/>
            <person name="Gomez Garrido J."/>
        </authorList>
    </citation>
    <scope>NUCLEOTIDE SEQUENCE</scope>
    <source>
        <strain evidence="3">A484AB</strain>
    </source>
</reference>
<keyword evidence="2" id="KW-0863">Zinc-finger</keyword>
<dbReference type="PROSITE" id="PS50948">
    <property type="entry name" value="PAN"/>
    <property type="match status" value="1"/>
</dbReference>
<feature type="disulfide bond" evidence="1">
    <location>
        <begin position="139"/>
        <end position="148"/>
    </location>
</feature>
<evidence type="ECO:0000256" key="1">
    <source>
        <dbReference type="PROSITE-ProRule" id="PRU00076"/>
    </source>
</evidence>
<dbReference type="SUPFAM" id="SSF56496">
    <property type="entry name" value="Fibrinogen C-terminal domain-like"/>
    <property type="match status" value="1"/>
</dbReference>
<protein>
    <submittedName>
        <fullName evidence="3">Neurogenic locus notch homolog 2-like</fullName>
    </submittedName>
</protein>
<dbReference type="AlphaFoldDB" id="A0A6S7IIL2"/>
<evidence type="ECO:0000256" key="2">
    <source>
        <dbReference type="PROSITE-ProRule" id="PRU00325"/>
    </source>
</evidence>
<evidence type="ECO:0000313" key="4">
    <source>
        <dbReference type="Proteomes" id="UP001152795"/>
    </source>
</evidence>
<keyword evidence="1" id="KW-0245">EGF-like domain</keyword>
<gene>
    <name evidence="3" type="ORF">PACLA_8A018671</name>
</gene>